<dbReference type="InterPro" id="IPR001466">
    <property type="entry name" value="Beta-lactam-related"/>
</dbReference>
<dbReference type="Pfam" id="PF00144">
    <property type="entry name" value="Beta-lactamase"/>
    <property type="match status" value="1"/>
</dbReference>
<evidence type="ECO:0000313" key="3">
    <source>
        <dbReference type="Proteomes" id="UP001444625"/>
    </source>
</evidence>
<organism evidence="2 3">
    <name type="scientific">Ornithinibacillus xuwenensis</name>
    <dbReference type="NCBI Taxonomy" id="3144668"/>
    <lineage>
        <taxon>Bacteria</taxon>
        <taxon>Bacillati</taxon>
        <taxon>Bacillota</taxon>
        <taxon>Bacilli</taxon>
        <taxon>Bacillales</taxon>
        <taxon>Bacillaceae</taxon>
        <taxon>Ornithinibacillus</taxon>
    </lineage>
</organism>
<dbReference type="EC" id="3.1.1.103" evidence="2"/>
<protein>
    <submittedName>
        <fullName evidence="2">Serine hydrolase domain-containing protein</fullName>
        <ecNumber evidence="2">3.1.1.103</ecNumber>
    </submittedName>
</protein>
<dbReference type="GO" id="GO:0016787">
    <property type="term" value="F:hydrolase activity"/>
    <property type="evidence" value="ECO:0007669"/>
    <property type="project" value="UniProtKB-KW"/>
</dbReference>
<dbReference type="InterPro" id="IPR050491">
    <property type="entry name" value="AmpC-like"/>
</dbReference>
<dbReference type="InterPro" id="IPR012338">
    <property type="entry name" value="Beta-lactam/transpept-like"/>
</dbReference>
<dbReference type="PANTHER" id="PTHR46825">
    <property type="entry name" value="D-ALANYL-D-ALANINE-CARBOXYPEPTIDASE/ENDOPEPTIDASE AMPH"/>
    <property type="match status" value="1"/>
</dbReference>
<dbReference type="SUPFAM" id="SSF56601">
    <property type="entry name" value="beta-lactamase/transpeptidase-like"/>
    <property type="match status" value="1"/>
</dbReference>
<evidence type="ECO:0000313" key="2">
    <source>
        <dbReference type="EMBL" id="MEN2767743.1"/>
    </source>
</evidence>
<dbReference type="Proteomes" id="UP001444625">
    <property type="component" value="Unassembled WGS sequence"/>
</dbReference>
<reference evidence="2 3" key="1">
    <citation type="submission" date="2024-05" db="EMBL/GenBank/DDBJ databases">
        <authorList>
            <person name="Haq I."/>
            <person name="Ullah Z."/>
            <person name="Ahmad R."/>
            <person name="Li M."/>
            <person name="Tong Y."/>
        </authorList>
    </citation>
    <scope>NUCLEOTIDE SEQUENCE [LARGE SCALE GENOMIC DNA]</scope>
    <source>
        <strain evidence="2 3">16A2E</strain>
    </source>
</reference>
<keyword evidence="2" id="KW-0378">Hydrolase</keyword>
<keyword evidence="3" id="KW-1185">Reference proteome</keyword>
<dbReference type="EMBL" id="JBDIML010000003">
    <property type="protein sequence ID" value="MEN2767743.1"/>
    <property type="molecule type" value="Genomic_DNA"/>
</dbReference>
<accession>A0ABU9XHK4</accession>
<dbReference type="RefSeq" id="WP_345825209.1">
    <property type="nucleotide sequence ID" value="NZ_JBDIML010000003.1"/>
</dbReference>
<dbReference type="PANTHER" id="PTHR46825:SF8">
    <property type="entry name" value="BETA-LACTAMASE-RELATED"/>
    <property type="match status" value="1"/>
</dbReference>
<comment type="caution">
    <text evidence="2">The sequence shown here is derived from an EMBL/GenBank/DDBJ whole genome shotgun (WGS) entry which is preliminary data.</text>
</comment>
<gene>
    <name evidence="2" type="ORF">ABC228_11125</name>
</gene>
<dbReference type="Gene3D" id="3.40.710.10">
    <property type="entry name" value="DD-peptidase/beta-lactamase superfamily"/>
    <property type="match status" value="1"/>
</dbReference>
<proteinExistence type="predicted"/>
<evidence type="ECO:0000259" key="1">
    <source>
        <dbReference type="Pfam" id="PF00144"/>
    </source>
</evidence>
<feature type="domain" description="Beta-lactamase-related" evidence="1">
    <location>
        <begin position="30"/>
        <end position="330"/>
    </location>
</feature>
<sequence length="344" mass="39149">MITVNGTVEREIEEIIVPYTNNKTNLILTIGIIKDGQKQIYRKGKHNELEETNIEDGIYEIGSITKVYTSSLLAKAIDEKRVCLDDSIVQYVPSLSQNKHLNENPVTLRHLTTHTSGLPSLPLGFTLKVLFSKKVRNNPYVYFSNQDMFNFLMKYKFHLERRNFNYSNLGVGLLGHILSNVYEEDYETVIQNEICRPMNLTNTAIRLSTNQKKQLIPGFDHKNRAVDNWDFNALEGAGALRSTITDQLAFLAIQMDDTEQLNWDLSQTHKVHYDEPKGISVGMNWIIDKGKNVIWHNGGTGGYSSFMGFHKEKNLGIVALSNYAPSFSKKATLDQIGFQLLKQL</sequence>
<name>A0ABU9XHK4_9BACI</name>